<protein>
    <submittedName>
        <fullName evidence="2">Uncharacterized protein</fullName>
    </submittedName>
</protein>
<feature type="transmembrane region" description="Helical" evidence="1">
    <location>
        <begin position="245"/>
        <end position="265"/>
    </location>
</feature>
<feature type="transmembrane region" description="Helical" evidence="1">
    <location>
        <begin position="193"/>
        <end position="211"/>
    </location>
</feature>
<keyword evidence="1" id="KW-1133">Transmembrane helix</keyword>
<feature type="transmembrane region" description="Helical" evidence="1">
    <location>
        <begin position="217"/>
        <end position="238"/>
    </location>
</feature>
<evidence type="ECO:0000256" key="1">
    <source>
        <dbReference type="SAM" id="Phobius"/>
    </source>
</evidence>
<proteinExistence type="predicted"/>
<gene>
    <name evidence="2" type="ORF">AWR27_03470</name>
</gene>
<organism evidence="2 3">
    <name type="scientific">Spirosoma montaniterrae</name>
    <dbReference type="NCBI Taxonomy" id="1178516"/>
    <lineage>
        <taxon>Bacteria</taxon>
        <taxon>Pseudomonadati</taxon>
        <taxon>Bacteroidota</taxon>
        <taxon>Cytophagia</taxon>
        <taxon>Cytophagales</taxon>
        <taxon>Cytophagaceae</taxon>
        <taxon>Spirosoma</taxon>
    </lineage>
</organism>
<dbReference type="AlphaFoldDB" id="A0A1P9WT13"/>
<evidence type="ECO:0000313" key="3">
    <source>
        <dbReference type="Proteomes" id="UP000187941"/>
    </source>
</evidence>
<dbReference type="Proteomes" id="UP000187941">
    <property type="component" value="Chromosome"/>
</dbReference>
<dbReference type="STRING" id="1178516.AWR27_03470"/>
<feature type="transmembrane region" description="Helical" evidence="1">
    <location>
        <begin position="271"/>
        <end position="293"/>
    </location>
</feature>
<dbReference type="KEGG" id="smon:AWR27_03470"/>
<dbReference type="OrthoDB" id="116741at2"/>
<dbReference type="EMBL" id="CP014263">
    <property type="protein sequence ID" value="AQG78480.1"/>
    <property type="molecule type" value="Genomic_DNA"/>
</dbReference>
<evidence type="ECO:0000313" key="2">
    <source>
        <dbReference type="EMBL" id="AQG78480.1"/>
    </source>
</evidence>
<name>A0A1P9WT13_9BACT</name>
<keyword evidence="3" id="KW-1185">Reference proteome</keyword>
<dbReference type="RefSeq" id="WP_077129920.1">
    <property type="nucleotide sequence ID" value="NZ_CP014263.1"/>
</dbReference>
<keyword evidence="1" id="KW-0812">Transmembrane</keyword>
<keyword evidence="1" id="KW-0472">Membrane</keyword>
<sequence>MTYPFTLIAPVLPHKRTDLLRLLEQMARELDCNPVLPFDRLAGVHFGRVMLIDADSPGFAPLLSMETNFDGDESAHLADLAQTAGPGLAELFSHCEGFTGNVLTFLQTHRKKTAAFYQGHPYRSREQILQEQALQQNIRDFLDANTASLAGLTQRSIRERIQQHIKSQPDFAWAVQNRGLSAVGLWWQQHRGLLGIYATLALLFSVAGALMPDAPEFAVPTALRVWLCALVGVLFAMLATGIRKLSLRLVVAVVLAGLLSCLLRVGCAFLYAVLLAGGLGLILRYGVVSWWFWALNKREAADKPERIVSEGERLPRLLAVEDLTTQNQLTHLVRLKPYSFRCRSLKVVLTAIDLLAKLLYNKGNLGGIPTIHFARWVLIDNDQRLLFNSNYDGSWESYLGDFTDKAAEGLTAVWSHTINFPKACDLTEGGARDEQRFKKWARAHQLPTQVWYSAYPELSVPNVNNNSRIRDGLFCPLSDAALARWFRRL</sequence>
<reference evidence="2 3" key="1">
    <citation type="submission" date="2016-01" db="EMBL/GenBank/DDBJ databases">
        <authorList>
            <person name="Oliw E.H."/>
        </authorList>
    </citation>
    <scope>NUCLEOTIDE SEQUENCE [LARGE SCALE GENOMIC DNA]</scope>
    <source>
        <strain evidence="2 3">DY10</strain>
    </source>
</reference>
<accession>A0A1P9WT13</accession>